<name>A0A8S5U481_9CAUD</name>
<feature type="domain" description="Transcriptional repressor NrdR-like N-terminal" evidence="1">
    <location>
        <begin position="1"/>
        <end position="40"/>
    </location>
</feature>
<accession>A0A8S5U481</accession>
<dbReference type="Pfam" id="PF22811">
    <property type="entry name" value="Zn_ribbon_NrdR"/>
    <property type="match status" value="1"/>
</dbReference>
<sequence>MNCIVCNNKTTTKETRTLLSGVVVRSRKCLSCGYKFFTVEEAVDYDDIRQEYRETINAMMYEKRKEKNNG</sequence>
<dbReference type="EMBL" id="BK016005">
    <property type="protein sequence ID" value="DAF89268.1"/>
    <property type="molecule type" value="Genomic_DNA"/>
</dbReference>
<organism evidence="2">
    <name type="scientific">Siphoviridae sp. ct6GI21</name>
    <dbReference type="NCBI Taxonomy" id="2825340"/>
    <lineage>
        <taxon>Viruses</taxon>
        <taxon>Duplodnaviria</taxon>
        <taxon>Heunggongvirae</taxon>
        <taxon>Uroviricota</taxon>
        <taxon>Caudoviricetes</taxon>
    </lineage>
</organism>
<protein>
    <submittedName>
        <fullName evidence="2">MqsA</fullName>
    </submittedName>
</protein>
<proteinExistence type="predicted"/>
<evidence type="ECO:0000259" key="1">
    <source>
        <dbReference type="Pfam" id="PF22811"/>
    </source>
</evidence>
<reference evidence="2" key="1">
    <citation type="journal article" date="2021" name="Proc. Natl. Acad. Sci. U.S.A.">
        <title>A Catalog of Tens of Thousands of Viruses from Human Metagenomes Reveals Hidden Associations with Chronic Diseases.</title>
        <authorList>
            <person name="Tisza M.J."/>
            <person name="Buck C.B."/>
        </authorList>
    </citation>
    <scope>NUCLEOTIDE SEQUENCE</scope>
    <source>
        <strain evidence="2">Ct6GI21</strain>
    </source>
</reference>
<dbReference type="InterPro" id="IPR055173">
    <property type="entry name" value="NrdR-like_N"/>
</dbReference>
<evidence type="ECO:0000313" key="2">
    <source>
        <dbReference type="EMBL" id="DAF89268.1"/>
    </source>
</evidence>